<dbReference type="EMBL" id="JAGXTP010000001">
    <property type="protein sequence ID" value="MBS3848651.1"/>
    <property type="molecule type" value="Genomic_DNA"/>
</dbReference>
<evidence type="ECO:0008006" key="4">
    <source>
        <dbReference type="Google" id="ProtNLM"/>
    </source>
</evidence>
<name>A0A942E6Y2_9HYPH</name>
<accession>A0A942E6Y2</accession>
<dbReference type="Proteomes" id="UP000678281">
    <property type="component" value="Unassembled WGS sequence"/>
</dbReference>
<proteinExistence type="predicted"/>
<dbReference type="RefSeq" id="WP_212658183.1">
    <property type="nucleotide sequence ID" value="NZ_JAGXTP010000001.1"/>
</dbReference>
<keyword evidence="1" id="KW-0732">Signal</keyword>
<feature type="signal peptide" evidence="1">
    <location>
        <begin position="1"/>
        <end position="27"/>
    </location>
</feature>
<keyword evidence="3" id="KW-1185">Reference proteome</keyword>
<evidence type="ECO:0000313" key="2">
    <source>
        <dbReference type="EMBL" id="MBS3848651.1"/>
    </source>
</evidence>
<protein>
    <recommendedName>
        <fullName evidence="4">THAP4-like heme-binding beta-barrel domain-containing protein</fullName>
    </recommendedName>
</protein>
<reference evidence="2" key="1">
    <citation type="submission" date="2021-04" db="EMBL/GenBank/DDBJ databases">
        <title>Devosia litorisediminis sp. nov., isolated from a sand dune.</title>
        <authorList>
            <person name="Park S."/>
            <person name="Yoon J.-H."/>
        </authorList>
    </citation>
    <scope>NUCLEOTIDE SEQUENCE</scope>
    <source>
        <strain evidence="2">BSSL-BM10</strain>
    </source>
</reference>
<dbReference type="AlphaFoldDB" id="A0A942E6Y2"/>
<sequence>MKCFGRLARGAALTGLLVMGGAAPAFAGPAEVALLQTYIGEWRGRGTLTGANVETVVCRLSLKQGNQDKVNYSGRCSLAGTQLTVAGTMAYIAASKRYEAVMSSNATFRGVAVGQKRGSNLIFNLQERDEDEDGKELAISAQINLQSDAIKVVFDVIYVENGDSLRAEVPFTK</sequence>
<gene>
    <name evidence="2" type="ORF">KD146_08075</name>
</gene>
<evidence type="ECO:0000256" key="1">
    <source>
        <dbReference type="SAM" id="SignalP"/>
    </source>
</evidence>
<evidence type="ECO:0000313" key="3">
    <source>
        <dbReference type="Proteomes" id="UP000678281"/>
    </source>
</evidence>
<comment type="caution">
    <text evidence="2">The sequence shown here is derived from an EMBL/GenBank/DDBJ whole genome shotgun (WGS) entry which is preliminary data.</text>
</comment>
<organism evidence="2 3">
    <name type="scientific">Devosia litorisediminis</name>
    <dbReference type="NCBI Taxonomy" id="2829817"/>
    <lineage>
        <taxon>Bacteria</taxon>
        <taxon>Pseudomonadati</taxon>
        <taxon>Pseudomonadota</taxon>
        <taxon>Alphaproteobacteria</taxon>
        <taxon>Hyphomicrobiales</taxon>
        <taxon>Devosiaceae</taxon>
        <taxon>Devosia</taxon>
    </lineage>
</organism>
<feature type="chain" id="PRO_5037635771" description="THAP4-like heme-binding beta-barrel domain-containing protein" evidence="1">
    <location>
        <begin position="28"/>
        <end position="173"/>
    </location>
</feature>